<reference evidence="7" key="1">
    <citation type="journal article" date="2013" name="Nat. Commun.">
        <title>Whole-genome sequencing of Oryza brachyantha reveals mechanisms underlying Oryza genome evolution.</title>
        <authorList>
            <person name="Chen J."/>
            <person name="Huang Q."/>
            <person name="Gao D."/>
            <person name="Wang J."/>
            <person name="Lang Y."/>
            <person name="Liu T."/>
            <person name="Li B."/>
            <person name="Bai Z."/>
            <person name="Luis Goicoechea J."/>
            <person name="Liang C."/>
            <person name="Chen C."/>
            <person name="Zhang W."/>
            <person name="Sun S."/>
            <person name="Liao Y."/>
            <person name="Zhang X."/>
            <person name="Yang L."/>
            <person name="Song C."/>
            <person name="Wang M."/>
            <person name="Shi J."/>
            <person name="Liu G."/>
            <person name="Liu J."/>
            <person name="Zhou H."/>
            <person name="Zhou W."/>
            <person name="Yu Q."/>
            <person name="An N."/>
            <person name="Chen Y."/>
            <person name="Cai Q."/>
            <person name="Wang B."/>
            <person name="Liu B."/>
            <person name="Min J."/>
            <person name="Huang Y."/>
            <person name="Wu H."/>
            <person name="Li Z."/>
            <person name="Zhang Y."/>
            <person name="Yin Y."/>
            <person name="Song W."/>
            <person name="Jiang J."/>
            <person name="Jackson S.A."/>
            <person name="Wing R.A."/>
            <person name="Wang J."/>
            <person name="Chen M."/>
        </authorList>
    </citation>
    <scope>NUCLEOTIDE SEQUENCE [LARGE SCALE GENOMIC DNA]</scope>
    <source>
        <strain evidence="7">cv. IRGC 101232</strain>
    </source>
</reference>
<sequence length="171" mass="18868">MDTESGKTILLISSDGHRFEVTEAAASMSRLLSNMIEDGCTDNGVTLPNVTGDMLAKIVKYCDKHAAVTSELAAAGFSDAAAREESRVEKLKEFDAELVSLDVPTLFRLIMAADFMDVKGLLDAACQHVADMAKDMTVEQMRETFNIENDLTREEEAAIRRENAWAFATRR</sequence>
<proteinExistence type="inferred from homology"/>
<dbReference type="FunFam" id="3.30.710.10:FF:000026">
    <property type="entry name" value="E3 ubiquitin ligase complex SCF subunit"/>
    <property type="match status" value="1"/>
</dbReference>
<dbReference type="HOGENOM" id="CLU_059252_6_1_1"/>
<accession>J3MW23</accession>
<dbReference type="GO" id="GO:0009867">
    <property type="term" value="P:jasmonic acid mediated signaling pathway"/>
    <property type="evidence" value="ECO:0007669"/>
    <property type="project" value="UniProtKB-ARBA"/>
</dbReference>
<dbReference type="RefSeq" id="XP_006661068.1">
    <property type="nucleotide sequence ID" value="XM_006661005.3"/>
</dbReference>
<evidence type="ECO:0000256" key="4">
    <source>
        <dbReference type="PIRNR" id="PIRNR028729"/>
    </source>
</evidence>
<dbReference type="GO" id="GO:0006511">
    <property type="term" value="P:ubiquitin-dependent protein catabolic process"/>
    <property type="evidence" value="ECO:0007669"/>
    <property type="project" value="InterPro"/>
</dbReference>
<comment type="similarity">
    <text evidence="2 4">Belongs to the SKP1 family.</text>
</comment>
<dbReference type="Proteomes" id="UP000006038">
    <property type="component" value="Chromosome 9"/>
</dbReference>
<dbReference type="InterPro" id="IPR016072">
    <property type="entry name" value="Skp1_comp_dimer"/>
</dbReference>
<organism evidence="7">
    <name type="scientific">Oryza brachyantha</name>
    <name type="common">malo sina</name>
    <dbReference type="NCBI Taxonomy" id="4533"/>
    <lineage>
        <taxon>Eukaryota</taxon>
        <taxon>Viridiplantae</taxon>
        <taxon>Streptophyta</taxon>
        <taxon>Embryophyta</taxon>
        <taxon>Tracheophyta</taxon>
        <taxon>Spermatophyta</taxon>
        <taxon>Magnoliopsida</taxon>
        <taxon>Liliopsida</taxon>
        <taxon>Poales</taxon>
        <taxon>Poaceae</taxon>
        <taxon>BOP clade</taxon>
        <taxon>Oryzoideae</taxon>
        <taxon>Oryzeae</taxon>
        <taxon>Oryzinae</taxon>
        <taxon>Oryza</taxon>
    </lineage>
</organism>
<dbReference type="Gene3D" id="3.30.710.10">
    <property type="entry name" value="Potassium Channel Kv1.1, Chain A"/>
    <property type="match status" value="1"/>
</dbReference>
<dbReference type="eggNOG" id="KOG1724">
    <property type="taxonomic scope" value="Eukaryota"/>
</dbReference>
<feature type="domain" description="SKP1 component POZ" evidence="6">
    <location>
        <begin position="8"/>
        <end position="66"/>
    </location>
</feature>
<dbReference type="InterPro" id="IPR016073">
    <property type="entry name" value="Skp1_comp_POZ"/>
</dbReference>
<keyword evidence="8" id="KW-1185">Reference proteome</keyword>
<dbReference type="CDD" id="cd18322">
    <property type="entry name" value="BTB_POZ_SKP1"/>
    <property type="match status" value="1"/>
</dbReference>
<dbReference type="OrthoDB" id="605300at2759"/>
<dbReference type="GO" id="GO:0016567">
    <property type="term" value="P:protein ubiquitination"/>
    <property type="evidence" value="ECO:0007669"/>
    <property type="project" value="UniProtKB-UniRule"/>
</dbReference>
<comment type="subunit">
    <text evidence="4">Part of a SCF (SKP1-cullin-F-box) protein ligase complex.</text>
</comment>
<dbReference type="OMA" id="RTFFNIK"/>
<protein>
    <recommendedName>
        <fullName evidence="4">SKP1-like protein</fullName>
    </recommendedName>
</protein>
<dbReference type="SUPFAM" id="SSF54695">
    <property type="entry name" value="POZ domain"/>
    <property type="match status" value="1"/>
</dbReference>
<dbReference type="PANTHER" id="PTHR11165">
    <property type="entry name" value="SKP1"/>
    <property type="match status" value="1"/>
</dbReference>
<keyword evidence="3 4" id="KW-0833">Ubl conjugation pathway</keyword>
<evidence type="ECO:0000313" key="8">
    <source>
        <dbReference type="Proteomes" id="UP000006038"/>
    </source>
</evidence>
<dbReference type="SMART" id="SM00512">
    <property type="entry name" value="Skp1"/>
    <property type="match status" value="1"/>
</dbReference>
<dbReference type="STRING" id="4533.J3MW23"/>
<name>J3MW23_ORYBR</name>
<dbReference type="Gramene" id="OB09G12020.1">
    <property type="protein sequence ID" value="OB09G12020.1"/>
    <property type="gene ID" value="OB09G12020"/>
</dbReference>
<dbReference type="InterPro" id="IPR011333">
    <property type="entry name" value="SKP1/BTB/POZ_sf"/>
</dbReference>
<comment type="function">
    <text evidence="4">Involved in ubiquitination and subsequent proteasomal degradation of target proteins. Together with CUL1, RBX1 and a F-box protein, it forms a SCF E3 ubiquitin ligase complex. The functional specificity of this complex depends on the type of F-box protein. In the SCF complex, it serves as an adapter that links the F-box protein to CUL1.</text>
</comment>
<gene>
    <name evidence="7" type="primary">LOC102716998</name>
</gene>
<comment type="pathway">
    <text evidence="1 4">Protein modification; protein ubiquitination.</text>
</comment>
<evidence type="ECO:0000256" key="3">
    <source>
        <dbReference type="ARBA" id="ARBA00022786"/>
    </source>
</evidence>
<dbReference type="GeneID" id="102716998"/>
<evidence type="ECO:0000259" key="5">
    <source>
        <dbReference type="Pfam" id="PF01466"/>
    </source>
</evidence>
<dbReference type="Pfam" id="PF01466">
    <property type="entry name" value="Skp1"/>
    <property type="match status" value="1"/>
</dbReference>
<dbReference type="SUPFAM" id="SSF81382">
    <property type="entry name" value="Skp1 dimerisation domain-like"/>
    <property type="match status" value="1"/>
</dbReference>
<dbReference type="EnsemblPlants" id="OB09G12020.1">
    <property type="protein sequence ID" value="OB09G12020.1"/>
    <property type="gene ID" value="OB09G12020"/>
</dbReference>
<evidence type="ECO:0000313" key="7">
    <source>
        <dbReference type="EnsemblPlants" id="OB09G12020.1"/>
    </source>
</evidence>
<dbReference type="KEGG" id="obr:102716998"/>
<evidence type="ECO:0000256" key="1">
    <source>
        <dbReference type="ARBA" id="ARBA00004906"/>
    </source>
</evidence>
<dbReference type="Pfam" id="PF03931">
    <property type="entry name" value="Skp1_POZ"/>
    <property type="match status" value="1"/>
</dbReference>
<dbReference type="InterPro" id="IPR001232">
    <property type="entry name" value="SKP1-like"/>
</dbReference>
<dbReference type="AlphaFoldDB" id="J3MW23"/>
<evidence type="ECO:0000256" key="2">
    <source>
        <dbReference type="ARBA" id="ARBA00009993"/>
    </source>
</evidence>
<reference evidence="7" key="2">
    <citation type="submission" date="2013-04" db="UniProtKB">
        <authorList>
            <consortium name="EnsemblPlants"/>
        </authorList>
    </citation>
    <scope>IDENTIFICATION</scope>
</reference>
<evidence type="ECO:0000259" key="6">
    <source>
        <dbReference type="Pfam" id="PF03931"/>
    </source>
</evidence>
<dbReference type="PIRSF" id="PIRSF028729">
    <property type="entry name" value="E3_ubiquit_lig_SCF_Skp"/>
    <property type="match status" value="1"/>
</dbReference>
<dbReference type="UniPathway" id="UPA00143"/>
<dbReference type="InterPro" id="IPR036296">
    <property type="entry name" value="SKP1-like_dim_sf"/>
</dbReference>
<feature type="domain" description="SKP1 component dimerisation" evidence="5">
    <location>
        <begin position="119"/>
        <end position="166"/>
    </location>
</feature>
<dbReference type="InterPro" id="IPR016897">
    <property type="entry name" value="SKP1"/>
</dbReference>